<evidence type="ECO:0000313" key="3">
    <source>
        <dbReference type="Proteomes" id="UP001239795"/>
    </source>
</evidence>
<evidence type="ECO:0000313" key="2">
    <source>
        <dbReference type="EMBL" id="KAK1446665.1"/>
    </source>
</evidence>
<keyword evidence="3" id="KW-1185">Reference proteome</keyword>
<sequence length="175" mass="19248">NAKLLTRSESLKQRCLATKDEHVLYIYTCELAETLWKLATRSELYHVAAYLGLVPTLLHATSDFAHLACAEILSDGGYLQADTPMNRVAALTRYHLREILLQVIRQRRSELDQFIYAAPTSVPAGYADERPAAGPSPGGAEEREVQETDTDLAPALLSTEDSQYMLEPSLPGAAS</sequence>
<comment type="caution">
    <text evidence="2">The sequence shown here is derived from an EMBL/GenBank/DDBJ whole genome shotgun (WGS) entry which is preliminary data.</text>
</comment>
<gene>
    <name evidence="2" type="ORF">CMEL01_16815</name>
</gene>
<reference evidence="2 3" key="1">
    <citation type="submission" date="2016-10" db="EMBL/GenBank/DDBJ databases">
        <title>The genome sequence of Colletotrichum fioriniae PJ7.</title>
        <authorList>
            <person name="Baroncelli R."/>
        </authorList>
    </citation>
    <scope>NUCLEOTIDE SEQUENCE [LARGE SCALE GENOMIC DNA]</scope>
    <source>
        <strain evidence="2">Col 31</strain>
    </source>
</reference>
<feature type="region of interest" description="Disordered" evidence="1">
    <location>
        <begin position="125"/>
        <end position="175"/>
    </location>
</feature>
<organism evidence="2 3">
    <name type="scientific">Colletotrichum melonis</name>
    <dbReference type="NCBI Taxonomy" id="1209925"/>
    <lineage>
        <taxon>Eukaryota</taxon>
        <taxon>Fungi</taxon>
        <taxon>Dikarya</taxon>
        <taxon>Ascomycota</taxon>
        <taxon>Pezizomycotina</taxon>
        <taxon>Sordariomycetes</taxon>
        <taxon>Hypocreomycetidae</taxon>
        <taxon>Glomerellales</taxon>
        <taxon>Glomerellaceae</taxon>
        <taxon>Colletotrichum</taxon>
        <taxon>Colletotrichum acutatum species complex</taxon>
    </lineage>
</organism>
<protein>
    <submittedName>
        <fullName evidence="2">Uncharacterized protein</fullName>
    </submittedName>
</protein>
<proteinExistence type="predicted"/>
<dbReference type="Proteomes" id="UP001239795">
    <property type="component" value="Unassembled WGS sequence"/>
</dbReference>
<dbReference type="AlphaFoldDB" id="A0AAI9TZ09"/>
<dbReference type="EMBL" id="MLGG01000083">
    <property type="protein sequence ID" value="KAK1446665.1"/>
    <property type="molecule type" value="Genomic_DNA"/>
</dbReference>
<feature type="non-terminal residue" evidence="2">
    <location>
        <position position="1"/>
    </location>
</feature>
<accession>A0AAI9TZ09</accession>
<name>A0AAI9TZ09_9PEZI</name>
<evidence type="ECO:0000256" key="1">
    <source>
        <dbReference type="SAM" id="MobiDB-lite"/>
    </source>
</evidence>